<feature type="transmembrane region" description="Helical" evidence="13">
    <location>
        <begin position="218"/>
        <end position="245"/>
    </location>
</feature>
<evidence type="ECO:0000256" key="11">
    <source>
        <dbReference type="ARBA" id="ARBA00023303"/>
    </source>
</evidence>
<dbReference type="PANTHER" id="PTHR11690:SF248">
    <property type="entry name" value="PICKPOCKET 17, ISOFORM A"/>
    <property type="match status" value="1"/>
</dbReference>
<keyword evidence="5 13" id="KW-1133">Transmembrane helix</keyword>
<feature type="transmembrane region" description="Helical" evidence="13">
    <location>
        <begin position="12"/>
        <end position="29"/>
    </location>
</feature>
<keyword evidence="3 12" id="KW-0894">Sodium channel</keyword>
<comment type="similarity">
    <text evidence="12">Belongs to the amiloride-sensitive sodium channel (TC 1.A.6) family.</text>
</comment>
<accession>A0AAV4IYQ0</accession>
<evidence type="ECO:0000256" key="12">
    <source>
        <dbReference type="RuleBase" id="RU000679"/>
    </source>
</evidence>
<evidence type="ECO:0000256" key="13">
    <source>
        <dbReference type="SAM" id="Phobius"/>
    </source>
</evidence>
<reference evidence="14 15" key="1">
    <citation type="journal article" date="2021" name="Elife">
        <title>Chloroplast acquisition without the gene transfer in kleptoplastic sea slugs, Plakobranchus ocellatus.</title>
        <authorList>
            <person name="Maeda T."/>
            <person name="Takahashi S."/>
            <person name="Yoshida T."/>
            <person name="Shimamura S."/>
            <person name="Takaki Y."/>
            <person name="Nagai Y."/>
            <person name="Toyoda A."/>
            <person name="Suzuki Y."/>
            <person name="Arimoto A."/>
            <person name="Ishii H."/>
            <person name="Satoh N."/>
            <person name="Nishiyama T."/>
            <person name="Hasebe M."/>
            <person name="Maruyama T."/>
            <person name="Minagawa J."/>
            <person name="Obokata J."/>
            <person name="Shigenobu S."/>
        </authorList>
    </citation>
    <scope>NUCLEOTIDE SEQUENCE [LARGE SCALE GENOMIC DNA]</scope>
</reference>
<evidence type="ECO:0000256" key="2">
    <source>
        <dbReference type="ARBA" id="ARBA00022448"/>
    </source>
</evidence>
<dbReference type="EMBL" id="BMAT01013534">
    <property type="protein sequence ID" value="GFS14859.1"/>
    <property type="molecule type" value="Genomic_DNA"/>
</dbReference>
<dbReference type="GO" id="GO:0015280">
    <property type="term" value="F:ligand-gated sodium channel activity"/>
    <property type="evidence" value="ECO:0007669"/>
    <property type="project" value="TreeGrafter"/>
</dbReference>
<dbReference type="Pfam" id="PF00858">
    <property type="entry name" value="ASC"/>
    <property type="match status" value="1"/>
</dbReference>
<evidence type="ECO:0000256" key="9">
    <source>
        <dbReference type="ARBA" id="ARBA00023180"/>
    </source>
</evidence>
<gene>
    <name evidence="14" type="ORF">ElyMa_006757000</name>
</gene>
<evidence type="ECO:0000256" key="10">
    <source>
        <dbReference type="ARBA" id="ARBA00023201"/>
    </source>
</evidence>
<dbReference type="PANTHER" id="PTHR11690">
    <property type="entry name" value="AMILORIDE-SENSITIVE SODIUM CHANNEL-RELATED"/>
    <property type="match status" value="1"/>
</dbReference>
<evidence type="ECO:0000256" key="8">
    <source>
        <dbReference type="ARBA" id="ARBA00023136"/>
    </source>
</evidence>
<dbReference type="InterPro" id="IPR001873">
    <property type="entry name" value="ENaC"/>
</dbReference>
<keyword evidence="15" id="KW-1185">Reference proteome</keyword>
<dbReference type="PRINTS" id="PR01078">
    <property type="entry name" value="AMINACHANNEL"/>
</dbReference>
<evidence type="ECO:0000256" key="3">
    <source>
        <dbReference type="ARBA" id="ARBA00022461"/>
    </source>
</evidence>
<proteinExistence type="inferred from homology"/>
<evidence type="ECO:0000256" key="6">
    <source>
        <dbReference type="ARBA" id="ARBA00023053"/>
    </source>
</evidence>
<dbReference type="Gene3D" id="1.10.287.820">
    <property type="entry name" value="Acid-sensing ion channel domain"/>
    <property type="match status" value="1"/>
</dbReference>
<keyword evidence="10 12" id="KW-0739">Sodium transport</keyword>
<keyword evidence="9" id="KW-0325">Glycoprotein</keyword>
<dbReference type="Proteomes" id="UP000762676">
    <property type="component" value="Unassembled WGS sequence"/>
</dbReference>
<evidence type="ECO:0000256" key="4">
    <source>
        <dbReference type="ARBA" id="ARBA00022692"/>
    </source>
</evidence>
<sequence length="266" mass="30447">MVQIGLDLDTFPICLSITISLGLALIIFLENSEYLKGLTSSIGGHVVIHESNTFAFPDKDGLSLAAGMDISVALRRTHISRLDQPHGDCESGHEFFSTYKHIYTRRTCQKFCEHKLIVTQCGCYDKEDEEVHRVLLLDKKFDWIHRPCISLEVLIQTLCESRSEDECDTYKKIDKRQFAQNFLKVSIFYEDLNYENITEQASYELTQFFSDIGGALGLWMGLSVVALLEVLHFLTSLMRLLTAFVTGRIRWLMDREKTGPLKSEMT</sequence>
<comment type="subcellular location">
    <subcellularLocation>
        <location evidence="1">Membrane</location>
        <topology evidence="1">Multi-pass membrane protein</topology>
    </subcellularLocation>
</comment>
<protein>
    <submittedName>
        <fullName evidence="14">Amiloride-sensitive sodium channel subunit gamma</fullName>
    </submittedName>
</protein>
<organism evidence="14 15">
    <name type="scientific">Elysia marginata</name>
    <dbReference type="NCBI Taxonomy" id="1093978"/>
    <lineage>
        <taxon>Eukaryota</taxon>
        <taxon>Metazoa</taxon>
        <taxon>Spiralia</taxon>
        <taxon>Lophotrochozoa</taxon>
        <taxon>Mollusca</taxon>
        <taxon>Gastropoda</taxon>
        <taxon>Heterobranchia</taxon>
        <taxon>Euthyneura</taxon>
        <taxon>Panpulmonata</taxon>
        <taxon>Sacoglossa</taxon>
        <taxon>Placobranchoidea</taxon>
        <taxon>Plakobranchidae</taxon>
        <taxon>Elysia</taxon>
    </lineage>
</organism>
<keyword evidence="4 12" id="KW-0812">Transmembrane</keyword>
<comment type="caution">
    <text evidence="14">The sequence shown here is derived from an EMBL/GenBank/DDBJ whole genome shotgun (WGS) entry which is preliminary data.</text>
</comment>
<keyword evidence="7 12" id="KW-0406">Ion transport</keyword>
<name>A0AAV4IYQ0_9GAST</name>
<dbReference type="Gene3D" id="1.10.287.770">
    <property type="entry name" value="YojJ-like"/>
    <property type="match status" value="1"/>
</dbReference>
<keyword evidence="11 12" id="KW-0407">Ion channel</keyword>
<evidence type="ECO:0000313" key="15">
    <source>
        <dbReference type="Proteomes" id="UP000762676"/>
    </source>
</evidence>
<dbReference type="GO" id="GO:0005886">
    <property type="term" value="C:plasma membrane"/>
    <property type="evidence" value="ECO:0007669"/>
    <property type="project" value="TreeGrafter"/>
</dbReference>
<keyword evidence="2 12" id="KW-0813">Transport</keyword>
<evidence type="ECO:0000256" key="7">
    <source>
        <dbReference type="ARBA" id="ARBA00023065"/>
    </source>
</evidence>
<evidence type="ECO:0000313" key="14">
    <source>
        <dbReference type="EMBL" id="GFS14859.1"/>
    </source>
</evidence>
<evidence type="ECO:0000256" key="1">
    <source>
        <dbReference type="ARBA" id="ARBA00004141"/>
    </source>
</evidence>
<evidence type="ECO:0000256" key="5">
    <source>
        <dbReference type="ARBA" id="ARBA00022989"/>
    </source>
</evidence>
<keyword evidence="8 13" id="KW-0472">Membrane</keyword>
<dbReference type="AlphaFoldDB" id="A0AAV4IYQ0"/>
<dbReference type="FunFam" id="1.10.287.770:FF:000001">
    <property type="entry name" value="Acid-sensing ion channel subunit 1"/>
    <property type="match status" value="1"/>
</dbReference>
<keyword evidence="6" id="KW-0915">Sodium</keyword>